<reference evidence="7 8" key="1">
    <citation type="submission" date="2019-09" db="EMBL/GenBank/DDBJ databases">
        <title>Whole-genome sequence of the purple sulfur bacterium Thiohalocapsa marina DSM 19078.</title>
        <authorList>
            <person name="Kyndt J.A."/>
            <person name="Meyer T.E."/>
        </authorList>
    </citation>
    <scope>NUCLEOTIDE SEQUENCE [LARGE SCALE GENOMIC DNA]</scope>
    <source>
        <strain evidence="7 8">DSM 19078</strain>
    </source>
</reference>
<sequence length="200" mass="21017">MDPVVSSSVLGVSSAIVTTFGLVFLAEIGDKSQLVCMALAAKHRYRPVLWGALAAFAVLNLLAVVFGATLAHWVPERLLAFGIAVLFGVFGVLSLRAEAQDDCEEIRVRSGRGLFATTFLMLFLAEMGDKTQLAVGGMAATLPAVPVWIGATLALGTTSALGVLVGTTLLRRIPLHRLHQLSGIFFLILAAFALAKAAGL</sequence>
<feature type="transmembrane region" description="Helical" evidence="6">
    <location>
        <begin position="145"/>
        <end position="169"/>
    </location>
</feature>
<dbReference type="GO" id="GO:0046873">
    <property type="term" value="F:metal ion transmembrane transporter activity"/>
    <property type="evidence" value="ECO:0007669"/>
    <property type="project" value="InterPro"/>
</dbReference>
<evidence type="ECO:0000256" key="4">
    <source>
        <dbReference type="ARBA" id="ARBA00022989"/>
    </source>
</evidence>
<feature type="transmembrane region" description="Helical" evidence="6">
    <location>
        <begin position="109"/>
        <end position="125"/>
    </location>
</feature>
<evidence type="ECO:0000256" key="6">
    <source>
        <dbReference type="RuleBase" id="RU365102"/>
    </source>
</evidence>
<keyword evidence="5 6" id="KW-0472">Membrane</keyword>
<feature type="transmembrane region" description="Helical" evidence="6">
    <location>
        <begin position="47"/>
        <end position="72"/>
    </location>
</feature>
<proteinExistence type="inferred from homology"/>
<dbReference type="Pfam" id="PF01169">
    <property type="entry name" value="GDT1"/>
    <property type="match status" value="2"/>
</dbReference>
<feature type="transmembrane region" description="Helical" evidence="6">
    <location>
        <begin position="78"/>
        <end position="97"/>
    </location>
</feature>
<comment type="caution">
    <text evidence="7">The sequence shown here is derived from an EMBL/GenBank/DDBJ whole genome shotgun (WGS) entry which is preliminary data.</text>
</comment>
<keyword evidence="4 6" id="KW-1133">Transmembrane helix</keyword>
<dbReference type="PANTHER" id="PTHR12608:SF1">
    <property type="entry name" value="TRANSMEMBRANE PROTEIN 165"/>
    <property type="match status" value="1"/>
</dbReference>
<dbReference type="InterPro" id="IPR001727">
    <property type="entry name" value="GDT1-like"/>
</dbReference>
<evidence type="ECO:0000256" key="3">
    <source>
        <dbReference type="ARBA" id="ARBA00022692"/>
    </source>
</evidence>
<protein>
    <recommendedName>
        <fullName evidence="6">GDT1 family protein</fullName>
    </recommendedName>
</protein>
<feature type="transmembrane region" description="Helical" evidence="6">
    <location>
        <begin position="6"/>
        <end position="26"/>
    </location>
</feature>
<dbReference type="Proteomes" id="UP000322981">
    <property type="component" value="Unassembled WGS sequence"/>
</dbReference>
<evidence type="ECO:0000256" key="5">
    <source>
        <dbReference type="ARBA" id="ARBA00023136"/>
    </source>
</evidence>
<evidence type="ECO:0000256" key="2">
    <source>
        <dbReference type="ARBA" id="ARBA00009190"/>
    </source>
</evidence>
<feature type="transmembrane region" description="Helical" evidence="6">
    <location>
        <begin position="181"/>
        <end position="199"/>
    </location>
</feature>
<organism evidence="7 8">
    <name type="scientific">Thiohalocapsa marina</name>
    <dbReference type="NCBI Taxonomy" id="424902"/>
    <lineage>
        <taxon>Bacteria</taxon>
        <taxon>Pseudomonadati</taxon>
        <taxon>Pseudomonadota</taxon>
        <taxon>Gammaproteobacteria</taxon>
        <taxon>Chromatiales</taxon>
        <taxon>Chromatiaceae</taxon>
        <taxon>Thiohalocapsa</taxon>
    </lineage>
</organism>
<dbReference type="EMBL" id="VWXX01000018">
    <property type="protein sequence ID" value="KAA6184528.1"/>
    <property type="molecule type" value="Genomic_DNA"/>
</dbReference>
<evidence type="ECO:0000256" key="1">
    <source>
        <dbReference type="ARBA" id="ARBA00004141"/>
    </source>
</evidence>
<comment type="similarity">
    <text evidence="2 6">Belongs to the GDT1 family.</text>
</comment>
<dbReference type="OrthoDB" id="9801356at2"/>
<comment type="subcellular location">
    <subcellularLocation>
        <location evidence="1 6">Membrane</location>
        <topology evidence="1 6">Multi-pass membrane protein</topology>
    </subcellularLocation>
</comment>
<keyword evidence="3 6" id="KW-0812">Transmembrane</keyword>
<evidence type="ECO:0000313" key="7">
    <source>
        <dbReference type="EMBL" id="KAA6184528.1"/>
    </source>
</evidence>
<accession>A0A5M8FHZ9</accession>
<dbReference type="GO" id="GO:0016020">
    <property type="term" value="C:membrane"/>
    <property type="evidence" value="ECO:0007669"/>
    <property type="project" value="UniProtKB-SubCell"/>
</dbReference>
<dbReference type="PANTHER" id="PTHR12608">
    <property type="entry name" value="TRANSMEMBRANE PROTEIN HTP-1 RELATED"/>
    <property type="match status" value="1"/>
</dbReference>
<dbReference type="AlphaFoldDB" id="A0A5M8FHZ9"/>
<name>A0A5M8FHZ9_9GAMM</name>
<keyword evidence="8" id="KW-1185">Reference proteome</keyword>
<dbReference type="RefSeq" id="WP_150093627.1">
    <property type="nucleotide sequence ID" value="NZ_JBFUOH010000092.1"/>
</dbReference>
<gene>
    <name evidence="7" type="ORF">F2Q65_11835</name>
</gene>
<evidence type="ECO:0000313" key="8">
    <source>
        <dbReference type="Proteomes" id="UP000322981"/>
    </source>
</evidence>